<dbReference type="InterPro" id="IPR009875">
    <property type="entry name" value="PilZ_domain"/>
</dbReference>
<dbReference type="SUPFAM" id="SSF141371">
    <property type="entry name" value="PilZ domain-like"/>
    <property type="match status" value="1"/>
</dbReference>
<dbReference type="KEGG" id="schy:GVO57_00690"/>
<evidence type="ECO:0000259" key="1">
    <source>
        <dbReference type="Pfam" id="PF07238"/>
    </source>
</evidence>
<dbReference type="AlphaFoldDB" id="A0A7Z2S429"/>
<gene>
    <name evidence="2" type="ORF">GVO57_00690</name>
</gene>
<dbReference type="RefSeq" id="WP_160591013.1">
    <property type="nucleotide sequence ID" value="NZ_CP047895.1"/>
</dbReference>
<dbReference type="EMBL" id="CP047895">
    <property type="protein sequence ID" value="QHL89610.1"/>
    <property type="molecule type" value="Genomic_DNA"/>
</dbReference>
<evidence type="ECO:0000313" key="2">
    <source>
        <dbReference type="EMBL" id="QHL89610.1"/>
    </source>
</evidence>
<reference evidence="2 3" key="1">
    <citation type="submission" date="2020-01" db="EMBL/GenBank/DDBJ databases">
        <title>Sphingomonas sp. C33 whole genome sequece.</title>
        <authorList>
            <person name="Park C."/>
        </authorList>
    </citation>
    <scope>NUCLEOTIDE SEQUENCE [LARGE SCALE GENOMIC DNA]</scope>
    <source>
        <strain evidence="2 3">C33</strain>
    </source>
</reference>
<feature type="domain" description="PilZ" evidence="1">
    <location>
        <begin position="22"/>
        <end position="101"/>
    </location>
</feature>
<sequence>MRNEPLRDMVGGLDDGIGPNLRERRYACLLVGTIARAGSRNRMRITVRNISAHGLMGECAYPPRTGDLVDIDIPGIGAVTAHVRWGDGQRIGVEFDGPIDPTLAFERNRMLTRSPLQSAH</sequence>
<protein>
    <recommendedName>
        <fullName evidence="1">PilZ domain-containing protein</fullName>
    </recommendedName>
</protein>
<dbReference type="Pfam" id="PF07238">
    <property type="entry name" value="PilZ"/>
    <property type="match status" value="1"/>
</dbReference>
<name>A0A7Z2S429_9SPHN</name>
<dbReference type="GO" id="GO:0035438">
    <property type="term" value="F:cyclic-di-GMP binding"/>
    <property type="evidence" value="ECO:0007669"/>
    <property type="project" value="InterPro"/>
</dbReference>
<dbReference type="Proteomes" id="UP000464468">
    <property type="component" value="Chromosome"/>
</dbReference>
<evidence type="ECO:0000313" key="3">
    <source>
        <dbReference type="Proteomes" id="UP000464468"/>
    </source>
</evidence>
<organism evidence="2 3">
    <name type="scientific">Sphingomonas changnyeongensis</name>
    <dbReference type="NCBI Taxonomy" id="2698679"/>
    <lineage>
        <taxon>Bacteria</taxon>
        <taxon>Pseudomonadati</taxon>
        <taxon>Pseudomonadota</taxon>
        <taxon>Alphaproteobacteria</taxon>
        <taxon>Sphingomonadales</taxon>
        <taxon>Sphingomonadaceae</taxon>
        <taxon>Sphingomonas</taxon>
    </lineage>
</organism>
<keyword evidence="3" id="KW-1185">Reference proteome</keyword>
<accession>A0A7Z2S429</accession>
<proteinExistence type="predicted"/>